<evidence type="ECO:0000313" key="2">
    <source>
        <dbReference type="Ensembl" id="ENSSFAP00005041814.1"/>
    </source>
</evidence>
<dbReference type="AlphaFoldDB" id="A0A672IL28"/>
<reference evidence="2" key="2">
    <citation type="submission" date="2025-08" db="UniProtKB">
        <authorList>
            <consortium name="Ensembl"/>
        </authorList>
    </citation>
    <scope>IDENTIFICATION</scope>
</reference>
<accession>A0A672IL28</accession>
<reference evidence="2" key="3">
    <citation type="submission" date="2025-09" db="UniProtKB">
        <authorList>
            <consortium name="Ensembl"/>
        </authorList>
    </citation>
    <scope>IDENTIFICATION</scope>
</reference>
<dbReference type="Proteomes" id="UP000472267">
    <property type="component" value="Chromosome 8"/>
</dbReference>
<organism evidence="2 3">
    <name type="scientific">Salarias fasciatus</name>
    <name type="common">Jewelled blenny</name>
    <name type="synonym">Blennius fasciatus</name>
    <dbReference type="NCBI Taxonomy" id="181472"/>
    <lineage>
        <taxon>Eukaryota</taxon>
        <taxon>Metazoa</taxon>
        <taxon>Chordata</taxon>
        <taxon>Craniata</taxon>
        <taxon>Vertebrata</taxon>
        <taxon>Euteleostomi</taxon>
        <taxon>Actinopterygii</taxon>
        <taxon>Neopterygii</taxon>
        <taxon>Teleostei</taxon>
        <taxon>Neoteleostei</taxon>
        <taxon>Acanthomorphata</taxon>
        <taxon>Ovalentaria</taxon>
        <taxon>Blenniimorphae</taxon>
        <taxon>Blenniiformes</taxon>
        <taxon>Blennioidei</taxon>
        <taxon>Blenniidae</taxon>
        <taxon>Salariinae</taxon>
        <taxon>Salarias</taxon>
    </lineage>
</organism>
<keyword evidence="3" id="KW-1185">Reference proteome</keyword>
<proteinExistence type="predicted"/>
<name>A0A672IL28_SALFA</name>
<feature type="compositionally biased region" description="Basic and acidic residues" evidence="1">
    <location>
        <begin position="33"/>
        <end position="45"/>
    </location>
</feature>
<dbReference type="InParanoid" id="A0A672IL28"/>
<reference evidence="2" key="1">
    <citation type="submission" date="2019-06" db="EMBL/GenBank/DDBJ databases">
        <authorList>
            <consortium name="Wellcome Sanger Institute Data Sharing"/>
        </authorList>
    </citation>
    <scope>NUCLEOTIDE SEQUENCE [LARGE SCALE GENOMIC DNA]</scope>
</reference>
<protein>
    <submittedName>
        <fullName evidence="2">Uncharacterized protein</fullName>
    </submittedName>
</protein>
<feature type="region of interest" description="Disordered" evidence="1">
    <location>
        <begin position="23"/>
        <end position="45"/>
    </location>
</feature>
<sequence>SHHFPPEFPFKLEYMSGVGTDPHTALALAPDSKPTKEKSEEPSLQHLDPDEMSIRIGRLSLNHTCSLTNSEWRSTLAVSWEMIRGF</sequence>
<evidence type="ECO:0000313" key="3">
    <source>
        <dbReference type="Proteomes" id="UP000472267"/>
    </source>
</evidence>
<dbReference type="Ensembl" id="ENSSFAT00005043337.1">
    <property type="protein sequence ID" value="ENSSFAP00005041814.1"/>
    <property type="gene ID" value="ENSSFAG00005020743.1"/>
</dbReference>
<evidence type="ECO:0000256" key="1">
    <source>
        <dbReference type="SAM" id="MobiDB-lite"/>
    </source>
</evidence>